<reference evidence="2" key="1">
    <citation type="submission" date="2016-10" db="EMBL/GenBank/DDBJ databases">
        <authorList>
            <person name="Varghese N."/>
            <person name="Submissions S."/>
        </authorList>
    </citation>
    <scope>NUCLEOTIDE SEQUENCE [LARGE SCALE GENOMIC DNA]</scope>
    <source>
        <strain evidence="2">Gh-105</strain>
    </source>
</reference>
<dbReference type="Proteomes" id="UP000199229">
    <property type="component" value="Unassembled WGS sequence"/>
</dbReference>
<proteinExistence type="predicted"/>
<evidence type="ECO:0000313" key="2">
    <source>
        <dbReference type="Proteomes" id="UP000199229"/>
    </source>
</evidence>
<sequence>MEPPERSPIGKAELRAVLRRVARDVRREAAPSPEDVAALERATRQVREAGGRETFAVLIETALEHARVLGLMRRALH</sequence>
<name>A0A1I2X9T6_9HYPH</name>
<keyword evidence="2" id="KW-1185">Reference proteome</keyword>
<dbReference type="STRING" id="582675.SAMN05192565_1336"/>
<gene>
    <name evidence="1" type="ORF">SAMN05192565_1336</name>
</gene>
<organism evidence="1 2">
    <name type="scientific">Methylobacterium gossipiicola</name>
    <dbReference type="NCBI Taxonomy" id="582675"/>
    <lineage>
        <taxon>Bacteria</taxon>
        <taxon>Pseudomonadati</taxon>
        <taxon>Pseudomonadota</taxon>
        <taxon>Alphaproteobacteria</taxon>
        <taxon>Hyphomicrobiales</taxon>
        <taxon>Methylobacteriaceae</taxon>
        <taxon>Methylobacterium</taxon>
    </lineage>
</organism>
<dbReference type="EMBL" id="FOPM01000033">
    <property type="protein sequence ID" value="SFH08771.1"/>
    <property type="molecule type" value="Genomic_DNA"/>
</dbReference>
<protein>
    <submittedName>
        <fullName evidence="1">Uncharacterized protein</fullName>
    </submittedName>
</protein>
<accession>A0A1I2X9T6</accession>
<dbReference type="AlphaFoldDB" id="A0A1I2X9T6"/>
<evidence type="ECO:0000313" key="1">
    <source>
        <dbReference type="EMBL" id="SFH08771.1"/>
    </source>
</evidence>